<dbReference type="PANTHER" id="PTHR24567:SF75">
    <property type="entry name" value="FUMARATE AND NITRATE REDUCTION REGULATORY PROTEIN"/>
    <property type="match status" value="1"/>
</dbReference>
<dbReference type="Pfam" id="PF13545">
    <property type="entry name" value="HTH_Crp_2"/>
    <property type="match status" value="1"/>
</dbReference>
<dbReference type="CDD" id="cd00092">
    <property type="entry name" value="HTH_CRP"/>
    <property type="match status" value="1"/>
</dbReference>
<dbReference type="Proteomes" id="UP000608450">
    <property type="component" value="Unassembled WGS sequence"/>
</dbReference>
<keyword evidence="7" id="KW-1185">Reference proteome</keyword>
<proteinExistence type="predicted"/>
<accession>A0ABS0KS98</accession>
<comment type="caution">
    <text evidence="6">The sequence shown here is derived from an EMBL/GenBank/DDBJ whole genome shotgun (WGS) entry which is preliminary data.</text>
</comment>
<sequence>MLRLIFVEKLSRQIVRRQVHCQSCTLVDLCLPFALSHREIDILDEMVKRSRPLERGEFLFRQGEAFRSIFALRTGTVKNYCITDGGVEQITGFQLPSEILGLAGMGEGTYPVSAQTLESSSVCEIPFERLDELTEVIPQLRRQLMRTMSREIREGQQMMLLLSKKTSEERIATFLINLSARFRARGYFAHTLRLSMSRGEIGNYLGVAMETVSRTFAKLQQQGLIRVNGREVEMVDSIRLCQLAGGGYR</sequence>
<dbReference type="NCBIfam" id="NF008365">
    <property type="entry name" value="PRK11161.1"/>
    <property type="match status" value="1"/>
</dbReference>
<feature type="domain" description="HTH crp-type" evidence="5">
    <location>
        <begin position="165"/>
        <end position="238"/>
    </location>
</feature>
<feature type="domain" description="Cyclic nucleotide-binding" evidence="4">
    <location>
        <begin position="41"/>
        <end position="78"/>
    </location>
</feature>
<protein>
    <submittedName>
        <fullName evidence="6">Fumarate/nitrate reduction transcriptional regulator Fnr</fullName>
    </submittedName>
</protein>
<dbReference type="InterPro" id="IPR036390">
    <property type="entry name" value="WH_DNA-bd_sf"/>
</dbReference>
<organism evidence="6 7">
    <name type="scientific">Pseudomonas nitroreducens</name>
    <dbReference type="NCBI Taxonomy" id="46680"/>
    <lineage>
        <taxon>Bacteria</taxon>
        <taxon>Pseudomonadati</taxon>
        <taxon>Pseudomonadota</taxon>
        <taxon>Gammaproteobacteria</taxon>
        <taxon>Pseudomonadales</taxon>
        <taxon>Pseudomonadaceae</taxon>
        <taxon>Pseudomonas</taxon>
    </lineage>
</organism>
<evidence type="ECO:0000259" key="4">
    <source>
        <dbReference type="PROSITE" id="PS50042"/>
    </source>
</evidence>
<keyword evidence="2" id="KW-0238">DNA-binding</keyword>
<dbReference type="SMART" id="SM00100">
    <property type="entry name" value="cNMP"/>
    <property type="match status" value="1"/>
</dbReference>
<dbReference type="InterPro" id="IPR050397">
    <property type="entry name" value="Env_Response_Regulators"/>
</dbReference>
<dbReference type="InterPro" id="IPR012318">
    <property type="entry name" value="HTH_CRP"/>
</dbReference>
<evidence type="ECO:0000259" key="5">
    <source>
        <dbReference type="PROSITE" id="PS51063"/>
    </source>
</evidence>
<dbReference type="PROSITE" id="PS00042">
    <property type="entry name" value="HTH_CRP_1"/>
    <property type="match status" value="1"/>
</dbReference>
<dbReference type="InterPro" id="IPR018335">
    <property type="entry name" value="Tscrpt_reg_HTH_Crp-type_CS"/>
</dbReference>
<dbReference type="SUPFAM" id="SSF46785">
    <property type="entry name" value="Winged helix' DNA-binding domain"/>
    <property type="match status" value="1"/>
</dbReference>
<dbReference type="PANTHER" id="PTHR24567">
    <property type="entry name" value="CRP FAMILY TRANSCRIPTIONAL REGULATORY PROTEIN"/>
    <property type="match status" value="1"/>
</dbReference>
<dbReference type="PROSITE" id="PS51063">
    <property type="entry name" value="HTH_CRP_2"/>
    <property type="match status" value="1"/>
</dbReference>
<dbReference type="EMBL" id="JADTFC010000094">
    <property type="protein sequence ID" value="MBG6290968.1"/>
    <property type="molecule type" value="Genomic_DNA"/>
</dbReference>
<keyword evidence="3" id="KW-0804">Transcription</keyword>
<name>A0ABS0KS98_PSENT</name>
<dbReference type="SMART" id="SM00419">
    <property type="entry name" value="HTH_CRP"/>
    <property type="match status" value="1"/>
</dbReference>
<dbReference type="Gene3D" id="2.60.120.10">
    <property type="entry name" value="Jelly Rolls"/>
    <property type="match status" value="1"/>
</dbReference>
<dbReference type="InterPro" id="IPR036388">
    <property type="entry name" value="WH-like_DNA-bd_sf"/>
</dbReference>
<keyword evidence="1" id="KW-0805">Transcription regulation</keyword>
<gene>
    <name evidence="6" type="primary">fnr</name>
    <name evidence="6" type="ORF">I5I61_26220</name>
</gene>
<dbReference type="CDD" id="cd00038">
    <property type="entry name" value="CAP_ED"/>
    <property type="match status" value="1"/>
</dbReference>
<evidence type="ECO:0000313" key="7">
    <source>
        <dbReference type="Proteomes" id="UP000608450"/>
    </source>
</evidence>
<evidence type="ECO:0000256" key="3">
    <source>
        <dbReference type="ARBA" id="ARBA00023163"/>
    </source>
</evidence>
<dbReference type="PRINTS" id="PR00034">
    <property type="entry name" value="HTHCRP"/>
</dbReference>
<evidence type="ECO:0000313" key="6">
    <source>
        <dbReference type="EMBL" id="MBG6290968.1"/>
    </source>
</evidence>
<dbReference type="Gene3D" id="1.10.10.10">
    <property type="entry name" value="Winged helix-like DNA-binding domain superfamily/Winged helix DNA-binding domain"/>
    <property type="match status" value="1"/>
</dbReference>
<reference evidence="6 7" key="1">
    <citation type="submission" date="2020-11" db="EMBL/GenBank/DDBJ databases">
        <title>Enhanced detection system for hospital associated transmission using whole genome sequencing surveillance.</title>
        <authorList>
            <person name="Harrison L.H."/>
            <person name="Van Tyne D."/>
            <person name="Marsh J.W."/>
            <person name="Griffith M.P."/>
            <person name="Snyder D.J."/>
            <person name="Cooper V.S."/>
            <person name="Mustapha M."/>
        </authorList>
    </citation>
    <scope>NUCLEOTIDE SEQUENCE [LARGE SCALE GENOMIC DNA]</scope>
    <source>
        <strain evidence="6 7">PSA00705</strain>
    </source>
</reference>
<dbReference type="InterPro" id="IPR000595">
    <property type="entry name" value="cNMP-bd_dom"/>
</dbReference>
<dbReference type="SUPFAM" id="SSF51206">
    <property type="entry name" value="cAMP-binding domain-like"/>
    <property type="match status" value="1"/>
</dbReference>
<dbReference type="InterPro" id="IPR018490">
    <property type="entry name" value="cNMP-bd_dom_sf"/>
</dbReference>
<dbReference type="Pfam" id="PF00027">
    <property type="entry name" value="cNMP_binding"/>
    <property type="match status" value="1"/>
</dbReference>
<dbReference type="RefSeq" id="WP_052155739.1">
    <property type="nucleotide sequence ID" value="NZ_DAMDDB010000007.1"/>
</dbReference>
<dbReference type="InterPro" id="IPR014710">
    <property type="entry name" value="RmlC-like_jellyroll"/>
</dbReference>
<dbReference type="PROSITE" id="PS50042">
    <property type="entry name" value="CNMP_BINDING_3"/>
    <property type="match status" value="1"/>
</dbReference>
<evidence type="ECO:0000256" key="2">
    <source>
        <dbReference type="ARBA" id="ARBA00023125"/>
    </source>
</evidence>
<evidence type="ECO:0000256" key="1">
    <source>
        <dbReference type="ARBA" id="ARBA00023015"/>
    </source>
</evidence>